<dbReference type="Proteomes" id="UP000009049">
    <property type="component" value="Chromosome"/>
</dbReference>
<dbReference type="GO" id="GO:0003677">
    <property type="term" value="F:DNA binding"/>
    <property type="evidence" value="ECO:0007669"/>
    <property type="project" value="UniProtKB-KW"/>
</dbReference>
<dbReference type="GO" id="GO:0008408">
    <property type="term" value="F:3'-5' exonuclease activity"/>
    <property type="evidence" value="ECO:0007669"/>
    <property type="project" value="InterPro"/>
</dbReference>
<name>A4CKM8_ROBBH</name>
<keyword evidence="6" id="KW-0548">Nucleotidyltransferase</keyword>
<dbReference type="eggNOG" id="COG0592">
    <property type="taxonomic scope" value="Bacteria"/>
</dbReference>
<dbReference type="STRING" id="313596.RB2501_13904"/>
<dbReference type="GO" id="GO:0009360">
    <property type="term" value="C:DNA polymerase III complex"/>
    <property type="evidence" value="ECO:0007669"/>
    <property type="project" value="InterPro"/>
</dbReference>
<proteinExistence type="inferred from homology"/>
<dbReference type="GO" id="GO:0003887">
    <property type="term" value="F:DNA-directed DNA polymerase activity"/>
    <property type="evidence" value="ECO:0007669"/>
    <property type="project" value="UniProtKB-KW"/>
</dbReference>
<accession>A4CKM8</accession>
<gene>
    <name evidence="13" type="ordered locus">RB2501_13904</name>
</gene>
<evidence type="ECO:0000256" key="3">
    <source>
        <dbReference type="ARBA" id="ARBA00021035"/>
    </source>
</evidence>
<dbReference type="SUPFAM" id="SSF55979">
    <property type="entry name" value="DNA clamp"/>
    <property type="match status" value="2"/>
</dbReference>
<dbReference type="RefSeq" id="WP_015754744.1">
    <property type="nucleotide sequence ID" value="NC_013222.1"/>
</dbReference>
<evidence type="ECO:0000256" key="11">
    <source>
        <dbReference type="ARBA" id="ARBA00033276"/>
    </source>
</evidence>
<keyword evidence="9" id="KW-0238">DNA-binding</keyword>
<keyword evidence="8" id="KW-0239">DNA-directed DNA polymerase</keyword>
<evidence type="ECO:0000256" key="7">
    <source>
        <dbReference type="ARBA" id="ARBA00022705"/>
    </source>
</evidence>
<evidence type="ECO:0000259" key="12">
    <source>
        <dbReference type="Pfam" id="PF00712"/>
    </source>
</evidence>
<evidence type="ECO:0000256" key="10">
    <source>
        <dbReference type="ARBA" id="ARBA00030988"/>
    </source>
</evidence>
<dbReference type="AlphaFoldDB" id="A4CKM8"/>
<sequence length="362" mass="40419">MSTIEINSRALLGQLNRLSGLINNTLPVLSHVKVETQKGHVFMTASNLETTASVLFEAKCKPGSITCIPHNTLSSILKNLPDAPVSITIESDGVIQNAEIVCGDADYKLPGLPPDDFPRIAEHPWEEKIELEAAHFLQTLKTATRFTDQTDELSGFQNIILDAESGYLEVMAMTRHLLFKRQITKAKKKFMMMVTTKAATYLASGAFTSEKIKLSEAKNMLLITGDNIAVHVRQPEWKPPQYQLLFSKDRVQHGWEANTEELKTKLSRLLSACQSRFAIADFDMKKDRTTLKIEDEAYATRGQEIVPAELTGSAVKVRYQIATLQLALSVVEEERVKLEFQAANTATFIDTENTKMLVMPSM</sequence>
<dbReference type="GO" id="GO:0005737">
    <property type="term" value="C:cytoplasm"/>
    <property type="evidence" value="ECO:0007669"/>
    <property type="project" value="UniProtKB-SubCell"/>
</dbReference>
<keyword evidence="7" id="KW-0235">DNA replication</keyword>
<evidence type="ECO:0000313" key="14">
    <source>
        <dbReference type="Proteomes" id="UP000009049"/>
    </source>
</evidence>
<organism evidence="13 14">
    <name type="scientific">Robiginitalea biformata (strain ATCC BAA-864 / DSM 15991 / KCTC 12146 / HTCC2501)</name>
    <dbReference type="NCBI Taxonomy" id="313596"/>
    <lineage>
        <taxon>Bacteria</taxon>
        <taxon>Pseudomonadati</taxon>
        <taxon>Bacteroidota</taxon>
        <taxon>Flavobacteriia</taxon>
        <taxon>Flavobacteriales</taxon>
        <taxon>Flavobacteriaceae</taxon>
        <taxon>Robiginitalea</taxon>
    </lineage>
</organism>
<dbReference type="KEGG" id="rbi:RB2501_13904"/>
<keyword evidence="5" id="KW-0808">Transferase</keyword>
<dbReference type="HOGENOM" id="CLU_764797_0_0_10"/>
<reference evidence="13 14" key="1">
    <citation type="journal article" date="2009" name="J. Bacteriol.">
        <title>Complete genome sequence of Robiginitalea biformata HTCC2501.</title>
        <authorList>
            <person name="Oh H.M."/>
            <person name="Giovannoni S.J."/>
            <person name="Lee K."/>
            <person name="Ferriera S."/>
            <person name="Johnson J."/>
            <person name="Cho J.C."/>
        </authorList>
    </citation>
    <scope>NUCLEOTIDE SEQUENCE [LARGE SCALE GENOMIC DNA]</scope>
    <source>
        <strain evidence="14">ATCC BAA-864 / HTCC2501 / KCTC 12146</strain>
    </source>
</reference>
<protein>
    <recommendedName>
        <fullName evidence="3">Beta sliding clamp</fullName>
    </recommendedName>
    <alternativeName>
        <fullName evidence="11">Beta-clamp processivity factor</fullName>
    </alternativeName>
    <alternativeName>
        <fullName evidence="10">DNA polymerase III beta sliding clamp subunit</fullName>
    </alternativeName>
</protein>
<dbReference type="EMBL" id="CP001712">
    <property type="protein sequence ID" value="EAR15427.1"/>
    <property type="molecule type" value="Genomic_DNA"/>
</dbReference>
<evidence type="ECO:0000256" key="5">
    <source>
        <dbReference type="ARBA" id="ARBA00022679"/>
    </source>
</evidence>
<evidence type="ECO:0000256" key="4">
    <source>
        <dbReference type="ARBA" id="ARBA00022490"/>
    </source>
</evidence>
<dbReference type="SMART" id="SM00480">
    <property type="entry name" value="POL3Bc"/>
    <property type="match status" value="1"/>
</dbReference>
<comment type="similarity">
    <text evidence="2">Belongs to the beta sliding clamp family.</text>
</comment>
<keyword evidence="14" id="KW-1185">Reference proteome</keyword>
<evidence type="ECO:0000256" key="2">
    <source>
        <dbReference type="ARBA" id="ARBA00010752"/>
    </source>
</evidence>
<dbReference type="Pfam" id="PF00712">
    <property type="entry name" value="DNA_pol3_beta"/>
    <property type="match status" value="1"/>
</dbReference>
<dbReference type="Gene3D" id="3.10.150.10">
    <property type="entry name" value="DNA Polymerase III, subunit A, domain 2"/>
    <property type="match status" value="1"/>
</dbReference>
<evidence type="ECO:0000313" key="13">
    <source>
        <dbReference type="EMBL" id="EAR15427.1"/>
    </source>
</evidence>
<keyword evidence="4" id="KW-0963">Cytoplasm</keyword>
<evidence type="ECO:0000256" key="9">
    <source>
        <dbReference type="ARBA" id="ARBA00023125"/>
    </source>
</evidence>
<evidence type="ECO:0000256" key="8">
    <source>
        <dbReference type="ARBA" id="ARBA00022932"/>
    </source>
</evidence>
<evidence type="ECO:0000256" key="6">
    <source>
        <dbReference type="ARBA" id="ARBA00022695"/>
    </source>
</evidence>
<dbReference type="InterPro" id="IPR001001">
    <property type="entry name" value="DNA_polIII_beta"/>
</dbReference>
<dbReference type="GO" id="GO:0006271">
    <property type="term" value="P:DNA strand elongation involved in DNA replication"/>
    <property type="evidence" value="ECO:0007669"/>
    <property type="project" value="TreeGrafter"/>
</dbReference>
<dbReference type="Gene3D" id="3.70.10.10">
    <property type="match status" value="1"/>
</dbReference>
<dbReference type="InterPro" id="IPR022634">
    <property type="entry name" value="DNA_polIII_beta_N"/>
</dbReference>
<evidence type="ECO:0000256" key="1">
    <source>
        <dbReference type="ARBA" id="ARBA00004496"/>
    </source>
</evidence>
<comment type="subcellular location">
    <subcellularLocation>
        <location evidence="1">Cytoplasm</location>
    </subcellularLocation>
</comment>
<dbReference type="OrthoDB" id="8421503at2"/>
<dbReference type="PANTHER" id="PTHR30478">
    <property type="entry name" value="DNA POLYMERASE III SUBUNIT BETA"/>
    <property type="match status" value="1"/>
</dbReference>
<dbReference type="InterPro" id="IPR046938">
    <property type="entry name" value="DNA_clamp_sf"/>
</dbReference>
<dbReference type="PANTHER" id="PTHR30478:SF0">
    <property type="entry name" value="BETA SLIDING CLAMP"/>
    <property type="match status" value="1"/>
</dbReference>
<feature type="domain" description="DNA polymerase III beta sliding clamp N-terminal" evidence="12">
    <location>
        <begin position="4"/>
        <end position="120"/>
    </location>
</feature>